<proteinExistence type="inferred from homology"/>
<dbReference type="Pfam" id="PF00112">
    <property type="entry name" value="Peptidase_C1"/>
    <property type="match status" value="2"/>
</dbReference>
<dbReference type="OMA" id="KDNGCHG"/>
<dbReference type="SMART" id="SM00645">
    <property type="entry name" value="Pept_C1"/>
    <property type="match status" value="2"/>
</dbReference>
<dbReference type="PANTHER" id="PTHR12411">
    <property type="entry name" value="CYSTEINE PROTEASE FAMILY C1-RELATED"/>
    <property type="match status" value="1"/>
</dbReference>
<dbReference type="InterPro" id="IPR013128">
    <property type="entry name" value="Peptidase_C1A"/>
</dbReference>
<dbReference type="PROSITE" id="PS00640">
    <property type="entry name" value="THIOL_PROTEASE_ASN"/>
    <property type="match status" value="1"/>
</dbReference>
<evidence type="ECO:0000256" key="3">
    <source>
        <dbReference type="SAM" id="SignalP"/>
    </source>
</evidence>
<feature type="domain" description="Peptidase C1A papain C-terminal" evidence="4">
    <location>
        <begin position="92"/>
        <end position="331"/>
    </location>
</feature>
<dbReference type="Proteomes" id="UP000054937">
    <property type="component" value="Unassembled WGS sequence"/>
</dbReference>
<dbReference type="InterPro" id="IPR025661">
    <property type="entry name" value="Pept_asp_AS"/>
</dbReference>
<dbReference type="AlphaFoldDB" id="A0A0V0QRL5"/>
<dbReference type="EMBL" id="LDAU01000110">
    <property type="protein sequence ID" value="KRX04902.1"/>
    <property type="molecule type" value="Genomic_DNA"/>
</dbReference>
<evidence type="ECO:0000313" key="6">
    <source>
        <dbReference type="Proteomes" id="UP000054937"/>
    </source>
</evidence>
<dbReference type="InParanoid" id="A0A0V0QRL5"/>
<feature type="signal peptide" evidence="3">
    <location>
        <begin position="1"/>
        <end position="20"/>
    </location>
</feature>
<evidence type="ECO:0000259" key="4">
    <source>
        <dbReference type="SMART" id="SM00645"/>
    </source>
</evidence>
<dbReference type="SUPFAM" id="SSF54001">
    <property type="entry name" value="Cysteine proteinases"/>
    <property type="match status" value="2"/>
</dbReference>
<keyword evidence="6" id="KW-1185">Reference proteome</keyword>
<evidence type="ECO:0000313" key="5">
    <source>
        <dbReference type="EMBL" id="KRX04902.1"/>
    </source>
</evidence>
<keyword evidence="3" id="KW-0732">Signal</keyword>
<sequence>MSKSLKAVLISTLLLSQILAFSYKESFTTAFEKYQQYIKEQEEKLAKEVNPSDEQLREFFKNVDFNRGFQPSQKEIKTQVKSEIPLKAKSELPTQFSWSDVDGVNYLTLTMNQANPSYCGAGWAFAATSALSDRIKIQRKAQWPDINIGVQQLLSCDTQNQGCFGGDDLQAYKWIYDNDIPDQTCSIYQAQGYNQGLECSDFIMCGNCMAGDAFCYPIKNYLKYSINEYGKVSGEQKMMNEIHERGPISCAIENTYELETYTGGILSDTAGSKIDLNHVVSVVGWGVDGETNTPYWFVRNSWGEAWGIHGFFKIERGNNANGIESRCHYAVPKDTWSEYDEFVAKNNELILIDSENSKYLFEQMKKQSEIIKPEEYFKEYKQQYGEEFTFKNETETEMEQIYETDGEVLPKSFDYRNVKGVNYMSWTTNQHIPVYCGSCWAQASTSTIADRLNILRKNKWPQSALSVQTLINCYWGGSCNGGYPYLVYNNIKKHGGIPVMTCQQYNAKNPSVVSCGEVNKCVQCFPTKYGIQSCVPVSKFKEDYPKVQIEKFGQLKPYNNEQIKQEIYKRGPVSCTMAVTEKFAKYVSGIFEEKTTSVIIDHLIQLLGWGETEDGQQYWIGRNSWGTYWGEYGYFKITMDIKNNLNVAQACTWAVPIVEDGK</sequence>
<dbReference type="Gene3D" id="3.90.70.10">
    <property type="entry name" value="Cysteine proteinases"/>
    <property type="match status" value="2"/>
</dbReference>
<protein>
    <recommendedName>
        <fullName evidence="4">Peptidase C1A papain C-terminal domain-containing protein</fullName>
    </recommendedName>
</protein>
<dbReference type="GO" id="GO:0008234">
    <property type="term" value="F:cysteine-type peptidase activity"/>
    <property type="evidence" value="ECO:0007669"/>
    <property type="project" value="InterPro"/>
</dbReference>
<accession>A0A0V0QRL5</accession>
<organism evidence="5 6">
    <name type="scientific">Pseudocohnilembus persalinus</name>
    <name type="common">Ciliate</name>
    <dbReference type="NCBI Taxonomy" id="266149"/>
    <lineage>
        <taxon>Eukaryota</taxon>
        <taxon>Sar</taxon>
        <taxon>Alveolata</taxon>
        <taxon>Ciliophora</taxon>
        <taxon>Intramacronucleata</taxon>
        <taxon>Oligohymenophorea</taxon>
        <taxon>Scuticociliatia</taxon>
        <taxon>Philasterida</taxon>
        <taxon>Pseudocohnilembidae</taxon>
        <taxon>Pseudocohnilembus</taxon>
    </lineage>
</organism>
<reference evidence="5 6" key="1">
    <citation type="journal article" date="2015" name="Sci. Rep.">
        <title>Genome of the facultative scuticociliatosis pathogen Pseudocohnilembus persalinus provides insight into its virulence through horizontal gene transfer.</title>
        <authorList>
            <person name="Xiong J."/>
            <person name="Wang G."/>
            <person name="Cheng J."/>
            <person name="Tian M."/>
            <person name="Pan X."/>
            <person name="Warren A."/>
            <person name="Jiang C."/>
            <person name="Yuan D."/>
            <person name="Miao W."/>
        </authorList>
    </citation>
    <scope>NUCLEOTIDE SEQUENCE [LARGE SCALE GENOMIC DNA]</scope>
    <source>
        <strain evidence="5">36N120E</strain>
    </source>
</reference>
<evidence type="ECO:0000256" key="2">
    <source>
        <dbReference type="ARBA" id="ARBA00023145"/>
    </source>
</evidence>
<feature type="domain" description="Peptidase C1A papain C-terminal" evidence="4">
    <location>
        <begin position="409"/>
        <end position="655"/>
    </location>
</feature>
<name>A0A0V0QRL5_PSEPJ</name>
<dbReference type="OrthoDB" id="190265at2759"/>
<comment type="similarity">
    <text evidence="1">Belongs to the peptidase C1 family.</text>
</comment>
<dbReference type="InterPro" id="IPR000668">
    <property type="entry name" value="Peptidase_C1A_C"/>
</dbReference>
<dbReference type="InterPro" id="IPR038765">
    <property type="entry name" value="Papain-like_cys_pep_sf"/>
</dbReference>
<dbReference type="FunFam" id="3.90.70.10:FF:000117">
    <property type="entry name" value="Probable papain cysteine protease"/>
    <property type="match status" value="2"/>
</dbReference>
<feature type="chain" id="PRO_5006867555" description="Peptidase C1A papain C-terminal domain-containing protein" evidence="3">
    <location>
        <begin position="21"/>
        <end position="662"/>
    </location>
</feature>
<comment type="caution">
    <text evidence="5">The sequence shown here is derived from an EMBL/GenBank/DDBJ whole genome shotgun (WGS) entry which is preliminary data.</text>
</comment>
<keyword evidence="2" id="KW-0865">Zymogen</keyword>
<gene>
    <name evidence="5" type="ORF">PPERSA_06536</name>
</gene>
<evidence type="ECO:0000256" key="1">
    <source>
        <dbReference type="ARBA" id="ARBA00008455"/>
    </source>
</evidence>
<dbReference type="GO" id="GO:0006508">
    <property type="term" value="P:proteolysis"/>
    <property type="evidence" value="ECO:0007669"/>
    <property type="project" value="InterPro"/>
</dbReference>